<evidence type="ECO:0000256" key="1">
    <source>
        <dbReference type="ARBA" id="ARBA00004496"/>
    </source>
</evidence>
<evidence type="ECO:0000313" key="21">
    <source>
        <dbReference type="EMBL" id="WAL62408.1"/>
    </source>
</evidence>
<proteinExistence type="inferred from homology"/>
<dbReference type="EC" id="2.3.1.157" evidence="18"/>
<feature type="binding site" evidence="18">
    <location>
        <position position="329"/>
    </location>
    <ligand>
        <name>UDP-N-acetyl-alpha-D-glucosamine</name>
        <dbReference type="ChEBI" id="CHEBI:57705"/>
    </ligand>
</feature>
<dbReference type="HAMAP" id="MF_01631">
    <property type="entry name" value="GlmU"/>
    <property type="match status" value="1"/>
</dbReference>
<dbReference type="GO" id="GO:0016020">
    <property type="term" value="C:membrane"/>
    <property type="evidence" value="ECO:0007669"/>
    <property type="project" value="GOC"/>
</dbReference>
<evidence type="ECO:0000256" key="19">
    <source>
        <dbReference type="SAM" id="MobiDB-lite"/>
    </source>
</evidence>
<comment type="cofactor">
    <cofactor evidence="18">
        <name>Mg(2+)</name>
        <dbReference type="ChEBI" id="CHEBI:18420"/>
    </cofactor>
    <text evidence="18">Binds 1 Mg(2+) ion per subunit.</text>
</comment>
<comment type="pathway">
    <text evidence="18">Bacterial outer membrane biogenesis; LPS lipid A biosynthesis.</text>
</comment>
<dbReference type="CDD" id="cd02540">
    <property type="entry name" value="GT2_GlmU_N_bac"/>
    <property type="match status" value="1"/>
</dbReference>
<dbReference type="InterPro" id="IPR025877">
    <property type="entry name" value="MobA-like_NTP_Trfase"/>
</dbReference>
<evidence type="ECO:0000256" key="8">
    <source>
        <dbReference type="ARBA" id="ARBA00022737"/>
    </source>
</evidence>
<comment type="caution">
    <text evidence="18">Lacks conserved residue(s) required for the propagation of feature annotation.</text>
</comment>
<dbReference type="CDD" id="cd03353">
    <property type="entry name" value="LbH_GlmU_C"/>
    <property type="match status" value="1"/>
</dbReference>
<dbReference type="Proteomes" id="UP001163152">
    <property type="component" value="Chromosome"/>
</dbReference>
<dbReference type="GO" id="GO:0019134">
    <property type="term" value="F:glucosamine-1-phosphate N-acetyltransferase activity"/>
    <property type="evidence" value="ECO:0007669"/>
    <property type="project" value="UniProtKB-UniRule"/>
</dbReference>
<comment type="pathway">
    <text evidence="18">Nucleotide-sugar biosynthesis; UDP-N-acetyl-alpha-D-glucosamine biosynthesis; N-acetyl-alpha-D-glucosamine 1-phosphate from alpha-D-glucosamine 6-phosphate (route II): step 2/2.</text>
</comment>
<comment type="subunit">
    <text evidence="18">Homotrimer.</text>
</comment>
<dbReference type="EC" id="2.7.7.23" evidence="18"/>
<dbReference type="InterPro" id="IPR050065">
    <property type="entry name" value="GlmU-like"/>
</dbReference>
<feature type="binding site" evidence="18">
    <location>
        <position position="376"/>
    </location>
    <ligand>
        <name>acetyl-CoA</name>
        <dbReference type="ChEBI" id="CHEBI:57288"/>
    </ligand>
</feature>
<feature type="binding site" evidence="18">
    <location>
        <position position="419"/>
    </location>
    <ligand>
        <name>acetyl-CoA</name>
        <dbReference type="ChEBI" id="CHEBI:57288"/>
    </ligand>
</feature>
<dbReference type="GO" id="GO:0005737">
    <property type="term" value="C:cytoplasm"/>
    <property type="evidence" value="ECO:0007669"/>
    <property type="project" value="UniProtKB-SubCell"/>
</dbReference>
<feature type="binding site" evidence="18">
    <location>
        <begin position="78"/>
        <end position="79"/>
    </location>
    <ligand>
        <name>UDP-N-acetyl-alpha-D-glucosamine</name>
        <dbReference type="ChEBI" id="CHEBI:57705"/>
    </ligand>
</feature>
<evidence type="ECO:0000256" key="12">
    <source>
        <dbReference type="ARBA" id="ARBA00023268"/>
    </source>
</evidence>
<dbReference type="NCBIfam" id="TIGR01173">
    <property type="entry name" value="glmU"/>
    <property type="match status" value="1"/>
</dbReference>
<feature type="binding site" evidence="18">
    <location>
        <position position="373"/>
    </location>
    <ligand>
        <name>UDP-N-acetyl-alpha-D-glucosamine</name>
        <dbReference type="ChEBI" id="CHEBI:57705"/>
    </ligand>
</feature>
<dbReference type="GO" id="GO:0009252">
    <property type="term" value="P:peptidoglycan biosynthetic process"/>
    <property type="evidence" value="ECO:0007669"/>
    <property type="project" value="UniProtKB-UniRule"/>
</dbReference>
<evidence type="ECO:0000256" key="10">
    <source>
        <dbReference type="ARBA" id="ARBA00022960"/>
    </source>
</evidence>
<evidence type="ECO:0000256" key="18">
    <source>
        <dbReference type="HAMAP-Rule" id="MF_01631"/>
    </source>
</evidence>
<dbReference type="SUPFAM" id="SSF51161">
    <property type="entry name" value="Trimeric LpxA-like enzymes"/>
    <property type="match status" value="1"/>
</dbReference>
<evidence type="ECO:0000256" key="3">
    <source>
        <dbReference type="ARBA" id="ARBA00007947"/>
    </source>
</evidence>
<feature type="binding site" evidence="18">
    <location>
        <position position="21"/>
    </location>
    <ligand>
        <name>UDP-N-acetyl-alpha-D-glucosamine</name>
        <dbReference type="ChEBI" id="CHEBI:57705"/>
    </ligand>
</feature>
<dbReference type="GO" id="GO:0043886">
    <property type="term" value="F:structural constituent of carboxysome shell"/>
    <property type="evidence" value="ECO:0007669"/>
    <property type="project" value="UniProtKB-ARBA"/>
</dbReference>
<dbReference type="InterPro" id="IPR038009">
    <property type="entry name" value="GlmU_C_LbH"/>
</dbReference>
<dbReference type="EMBL" id="CP113797">
    <property type="protein sequence ID" value="WAL62408.1"/>
    <property type="molecule type" value="Genomic_DNA"/>
</dbReference>
<keyword evidence="5 18" id="KW-0808">Transferase</keyword>
<evidence type="ECO:0000256" key="11">
    <source>
        <dbReference type="ARBA" id="ARBA00022984"/>
    </source>
</evidence>
<feature type="binding site" evidence="18">
    <location>
        <position position="140"/>
    </location>
    <ligand>
        <name>UDP-N-acetyl-alpha-D-glucosamine</name>
        <dbReference type="ChEBI" id="CHEBI:57705"/>
    </ligand>
</feature>
<feature type="region of interest" description="Linker" evidence="18">
    <location>
        <begin position="227"/>
        <end position="247"/>
    </location>
</feature>
<keyword evidence="14 18" id="KW-0961">Cell wall biogenesis/degradation</keyword>
<feature type="compositionally biased region" description="Low complexity" evidence="19">
    <location>
        <begin position="449"/>
        <end position="475"/>
    </location>
</feature>
<feature type="binding site" evidence="18">
    <location>
        <begin position="382"/>
        <end position="383"/>
    </location>
    <ligand>
        <name>acetyl-CoA</name>
        <dbReference type="ChEBI" id="CHEBI:57288"/>
    </ligand>
</feature>
<sequence>MVAVAILAAGRGTRMKSRLPKVLHPLGGRSLLERVLGCTTGIQPTRRLVIVGYAGETVKQAMTHIPGLEFVDQPEQLGTGHAVQQLLPHLQDFSDDLLVLNGDVPLLRPETLTALLETHQANQNAATILTAQLPDAKGYGRVFCDGQNVVTQIIEDRDCTPAQRQNRRVNAGIYCFRWAALAEVLPKLQADNDQKEYYLTDAVNFLDPVMAVDVQDYQEILGINDRKQLATAYDILQTRLKDDYMAAGVTLIDPDTITIDDTVQLESDVIIEPQTHLRGQTIVRSGSRIGPGSLIENSEIGENTTVLYSVISDSVVQAGSRIGPYAHLRGQVQVGEGCRIGNFVELKNSTLGAHTNAAHLSYIGDATLGNRVNIGAGTITANYDGVRKHRTEIGDRCKTGSNSVLVAPITLGADVTVAAGSTVVDDVPADCLVVARARQVVKPGWRMKSQASSTSSSASSSIQPSSAVSPANPSVDLPPDT</sequence>
<comment type="similarity">
    <text evidence="2 18">In the C-terminal section; belongs to the transferase hexapeptide repeat family.</text>
</comment>
<comment type="pathway">
    <text evidence="18">Nucleotide-sugar biosynthesis; UDP-N-acetyl-alpha-D-glucosamine biosynthesis; UDP-N-acetyl-alpha-D-glucosamine from N-acetyl-alpha-D-glucosamine 1-phosphate: step 1/1.</text>
</comment>
<feature type="binding site" evidence="18">
    <location>
        <begin position="7"/>
        <end position="10"/>
    </location>
    <ligand>
        <name>UDP-N-acetyl-alpha-D-glucosamine</name>
        <dbReference type="ChEBI" id="CHEBI:57705"/>
    </ligand>
</feature>
<dbReference type="NCBIfam" id="NF010940">
    <property type="entry name" value="PRK14360.1"/>
    <property type="match status" value="1"/>
</dbReference>
<keyword evidence="10 18" id="KW-0133">Cell shape</keyword>
<reference evidence="21" key="1">
    <citation type="submission" date="2022-12" db="EMBL/GenBank/DDBJ databases">
        <title>Polyphasic identification of a Novel Hot-Spring Cyanobacterium Ocullathermofonsia sinensis gen nov. sp. nov. and Genomic Insights on its Adaptations to the Thermal Habitat.</title>
        <authorList>
            <person name="Daroch M."/>
            <person name="Tang J."/>
            <person name="Jiang Y."/>
        </authorList>
    </citation>
    <scope>NUCLEOTIDE SEQUENCE</scope>
    <source>
        <strain evidence="21">PKUAC-SCTA174</strain>
    </source>
</reference>
<evidence type="ECO:0000256" key="9">
    <source>
        <dbReference type="ARBA" id="ARBA00022842"/>
    </source>
</evidence>
<feature type="binding site" evidence="18">
    <location>
        <position position="73"/>
    </location>
    <ligand>
        <name>UDP-N-acetyl-alpha-D-glucosamine</name>
        <dbReference type="ChEBI" id="CHEBI:57705"/>
    </ligand>
</feature>
<dbReference type="GO" id="GO:0008360">
    <property type="term" value="P:regulation of cell shape"/>
    <property type="evidence" value="ECO:0007669"/>
    <property type="project" value="UniProtKB-KW"/>
</dbReference>
<dbReference type="GO" id="GO:0003977">
    <property type="term" value="F:UDP-N-acetylglucosamine diphosphorylase activity"/>
    <property type="evidence" value="ECO:0007669"/>
    <property type="project" value="UniProtKB-UniRule"/>
</dbReference>
<dbReference type="InterPro" id="IPR011004">
    <property type="entry name" value="Trimer_LpxA-like_sf"/>
</dbReference>
<gene>
    <name evidence="18 21" type="primary">glmU</name>
    <name evidence="21" type="ORF">OXH18_10580</name>
</gene>
<feature type="binding site" evidence="18">
    <location>
        <position position="347"/>
    </location>
    <ligand>
        <name>UDP-N-acetyl-alpha-D-glucosamine</name>
        <dbReference type="ChEBI" id="CHEBI:57705"/>
    </ligand>
</feature>
<keyword evidence="7 18" id="KW-0479">Metal-binding</keyword>
<dbReference type="KEGG" id="tsin:OXH18_10580"/>
<feature type="region of interest" description="N-acetyltransferase" evidence="18">
    <location>
        <begin position="248"/>
        <end position="481"/>
    </location>
</feature>
<evidence type="ECO:0000256" key="6">
    <source>
        <dbReference type="ARBA" id="ARBA00022695"/>
    </source>
</evidence>
<evidence type="ECO:0000256" key="17">
    <source>
        <dbReference type="ARBA" id="ARBA00049628"/>
    </source>
</evidence>
<feature type="region of interest" description="Pyrophosphorylase" evidence="18">
    <location>
        <begin position="1"/>
        <end position="226"/>
    </location>
</feature>
<feature type="active site" description="Proton acceptor" evidence="18">
    <location>
        <position position="359"/>
    </location>
</feature>
<organism evidence="21 22">
    <name type="scientific">Thermocoleostomius sinensis A174</name>
    <dbReference type="NCBI Taxonomy" id="2016057"/>
    <lineage>
        <taxon>Bacteria</taxon>
        <taxon>Bacillati</taxon>
        <taxon>Cyanobacteriota</taxon>
        <taxon>Cyanophyceae</taxon>
        <taxon>Oculatellales</taxon>
        <taxon>Oculatellaceae</taxon>
        <taxon>Thermocoleostomius</taxon>
    </lineage>
</organism>
<comment type="catalytic activity">
    <reaction evidence="15 18">
        <text>alpha-D-glucosamine 1-phosphate + acetyl-CoA = N-acetyl-alpha-D-glucosamine 1-phosphate + CoA + H(+)</text>
        <dbReference type="Rhea" id="RHEA:13725"/>
        <dbReference type="ChEBI" id="CHEBI:15378"/>
        <dbReference type="ChEBI" id="CHEBI:57287"/>
        <dbReference type="ChEBI" id="CHEBI:57288"/>
        <dbReference type="ChEBI" id="CHEBI:57776"/>
        <dbReference type="ChEBI" id="CHEBI:58516"/>
        <dbReference type="EC" id="2.3.1.157"/>
    </reaction>
</comment>
<feature type="binding site" evidence="18">
    <location>
        <position position="436"/>
    </location>
    <ligand>
        <name>acetyl-CoA</name>
        <dbReference type="ChEBI" id="CHEBI:57288"/>
    </ligand>
</feature>
<evidence type="ECO:0000256" key="15">
    <source>
        <dbReference type="ARBA" id="ARBA00048247"/>
    </source>
</evidence>
<dbReference type="InterPro" id="IPR005882">
    <property type="entry name" value="Bifunctional_GlmU"/>
</dbReference>
<evidence type="ECO:0000256" key="2">
    <source>
        <dbReference type="ARBA" id="ARBA00007707"/>
    </source>
</evidence>
<dbReference type="PANTHER" id="PTHR43584">
    <property type="entry name" value="NUCLEOTIDYL TRANSFERASE"/>
    <property type="match status" value="1"/>
</dbReference>
<evidence type="ECO:0000256" key="7">
    <source>
        <dbReference type="ARBA" id="ARBA00022723"/>
    </source>
</evidence>
<dbReference type="GO" id="GO:0006048">
    <property type="term" value="P:UDP-N-acetylglucosamine biosynthetic process"/>
    <property type="evidence" value="ECO:0007669"/>
    <property type="project" value="InterPro"/>
</dbReference>
<feature type="binding site" evidence="18">
    <location>
        <position position="401"/>
    </location>
    <ligand>
        <name>acetyl-CoA</name>
        <dbReference type="ChEBI" id="CHEBI:57288"/>
    </ligand>
</feature>
<comment type="catalytic activity">
    <reaction evidence="16 18">
        <text>N-acetyl-alpha-D-glucosamine 1-phosphate + UTP + H(+) = UDP-N-acetyl-alpha-D-glucosamine + diphosphate</text>
        <dbReference type="Rhea" id="RHEA:13509"/>
        <dbReference type="ChEBI" id="CHEBI:15378"/>
        <dbReference type="ChEBI" id="CHEBI:33019"/>
        <dbReference type="ChEBI" id="CHEBI:46398"/>
        <dbReference type="ChEBI" id="CHEBI:57705"/>
        <dbReference type="ChEBI" id="CHEBI:57776"/>
        <dbReference type="EC" id="2.7.7.23"/>
    </reaction>
</comment>
<evidence type="ECO:0000256" key="5">
    <source>
        <dbReference type="ARBA" id="ARBA00022679"/>
    </source>
</evidence>
<keyword evidence="4 18" id="KW-0963">Cytoplasm</keyword>
<dbReference type="Pfam" id="PF12804">
    <property type="entry name" value="NTP_transf_3"/>
    <property type="match status" value="1"/>
</dbReference>
<evidence type="ECO:0000256" key="4">
    <source>
        <dbReference type="ARBA" id="ARBA00022490"/>
    </source>
</evidence>
<feature type="binding site" evidence="18">
    <location>
        <position position="224"/>
    </location>
    <ligand>
        <name>Mg(2+)</name>
        <dbReference type="ChEBI" id="CHEBI:18420"/>
    </ligand>
</feature>
<feature type="binding site" evidence="18">
    <location>
        <position position="155"/>
    </location>
    <ligand>
        <name>UDP-N-acetyl-alpha-D-glucosamine</name>
        <dbReference type="ChEBI" id="CHEBI:57705"/>
    </ligand>
</feature>
<dbReference type="Pfam" id="PF00132">
    <property type="entry name" value="Hexapep"/>
    <property type="match status" value="1"/>
</dbReference>
<keyword evidence="9 18" id="KW-0460">Magnesium</keyword>
<dbReference type="PANTHER" id="PTHR43584:SF3">
    <property type="entry name" value="BIFUNCTIONAL PROTEIN GLMU"/>
    <property type="match status" value="1"/>
</dbReference>
<keyword evidence="8 18" id="KW-0677">Repeat</keyword>
<dbReference type="InterPro" id="IPR029044">
    <property type="entry name" value="Nucleotide-diphossugar_trans"/>
</dbReference>
<dbReference type="RefSeq" id="WP_268612748.1">
    <property type="nucleotide sequence ID" value="NZ_CP113797.1"/>
</dbReference>
<dbReference type="AlphaFoldDB" id="A0A9E8ZJJ4"/>
<dbReference type="Gene3D" id="3.90.550.10">
    <property type="entry name" value="Spore Coat Polysaccharide Biosynthesis Protein SpsA, Chain A"/>
    <property type="match status" value="1"/>
</dbReference>
<dbReference type="GO" id="GO:0000902">
    <property type="term" value="P:cell morphogenesis"/>
    <property type="evidence" value="ECO:0007669"/>
    <property type="project" value="UniProtKB-UniRule"/>
</dbReference>
<evidence type="ECO:0000259" key="20">
    <source>
        <dbReference type="Pfam" id="PF12804"/>
    </source>
</evidence>
<evidence type="ECO:0000256" key="16">
    <source>
        <dbReference type="ARBA" id="ARBA00048493"/>
    </source>
</evidence>
<evidence type="ECO:0000256" key="14">
    <source>
        <dbReference type="ARBA" id="ARBA00023316"/>
    </source>
</evidence>
<evidence type="ECO:0000313" key="22">
    <source>
        <dbReference type="Proteomes" id="UP001163152"/>
    </source>
</evidence>
<feature type="domain" description="MobA-like NTP transferase" evidence="20">
    <location>
        <begin position="5"/>
        <end position="132"/>
    </location>
</feature>
<feature type="region of interest" description="Disordered" evidence="19">
    <location>
        <begin position="444"/>
        <end position="481"/>
    </location>
</feature>
<keyword evidence="6 18" id="KW-0548">Nucleotidyltransferase</keyword>
<dbReference type="InterPro" id="IPR001451">
    <property type="entry name" value="Hexapep"/>
</dbReference>
<comment type="function">
    <text evidence="17 18">Catalyzes the last two sequential reactions in the de novo biosynthetic pathway for UDP-N-acetylglucosamine (UDP-GlcNAc). The C-terminal domain catalyzes the transfer of acetyl group from acetyl coenzyme A to glucosamine-1-phosphate (GlcN-1-P) to produce N-acetylglucosamine-1-phosphate (GlcNAc-1-P), which is converted into UDP-GlcNAc by the transfer of uridine 5-monophosphate (from uridine 5-triphosphate), a reaction catalyzed by the N-terminal domain.</text>
</comment>
<dbReference type="Pfam" id="PF14602">
    <property type="entry name" value="Hexapep_2"/>
    <property type="match status" value="1"/>
</dbReference>
<dbReference type="SUPFAM" id="SSF53448">
    <property type="entry name" value="Nucleotide-diphospho-sugar transferases"/>
    <property type="match status" value="1"/>
</dbReference>
<feature type="binding site" evidence="18">
    <location>
        <position position="362"/>
    </location>
    <ligand>
        <name>UDP-N-acetyl-alpha-D-glucosamine</name>
        <dbReference type="ChEBI" id="CHEBI:57705"/>
    </ligand>
</feature>
<comment type="subcellular location">
    <subcellularLocation>
        <location evidence="1 18">Cytoplasm</location>
    </subcellularLocation>
</comment>
<keyword evidence="12 18" id="KW-0511">Multifunctional enzyme</keyword>
<dbReference type="GO" id="GO:0071555">
    <property type="term" value="P:cell wall organization"/>
    <property type="evidence" value="ECO:0007669"/>
    <property type="project" value="UniProtKB-KW"/>
</dbReference>
<keyword evidence="11 18" id="KW-0573">Peptidoglycan synthesis</keyword>
<dbReference type="GO" id="GO:0031470">
    <property type="term" value="C:carboxysome"/>
    <property type="evidence" value="ECO:0007669"/>
    <property type="project" value="UniProtKB-ARBA"/>
</dbReference>
<keyword evidence="22" id="KW-1185">Reference proteome</keyword>
<evidence type="ECO:0000256" key="13">
    <source>
        <dbReference type="ARBA" id="ARBA00023315"/>
    </source>
</evidence>
<dbReference type="Gene3D" id="2.160.10.10">
    <property type="entry name" value="Hexapeptide repeat proteins"/>
    <property type="match status" value="1"/>
</dbReference>
<feature type="binding site" evidence="18">
    <location>
        <position position="224"/>
    </location>
    <ligand>
        <name>UDP-N-acetyl-alpha-D-glucosamine</name>
        <dbReference type="ChEBI" id="CHEBI:57705"/>
    </ligand>
</feature>
<protein>
    <recommendedName>
        <fullName evidence="18">Bifunctional protein GlmU</fullName>
    </recommendedName>
    <domain>
        <recommendedName>
            <fullName evidence="18">UDP-N-acetylglucosamine pyrophosphorylase</fullName>
            <ecNumber evidence="18">2.7.7.23</ecNumber>
        </recommendedName>
        <alternativeName>
            <fullName evidence="18">N-acetylglucosamine-1-phosphate uridyltransferase</fullName>
        </alternativeName>
    </domain>
    <domain>
        <recommendedName>
            <fullName evidence="18">Glucosamine-1-phosphate N-acetyltransferase</fullName>
            <ecNumber evidence="18">2.3.1.157</ecNumber>
        </recommendedName>
    </domain>
</protein>
<feature type="binding site" evidence="18">
    <location>
        <position position="170"/>
    </location>
    <ligand>
        <name>UDP-N-acetyl-alpha-D-glucosamine</name>
        <dbReference type="ChEBI" id="CHEBI:57705"/>
    </ligand>
</feature>
<name>A0A9E8ZJJ4_9CYAN</name>
<accession>A0A9E8ZJJ4</accession>
<comment type="similarity">
    <text evidence="3 18">In the N-terminal section; belongs to the N-acetylglucosamine-1-phosphate uridyltransferase family.</text>
</comment>
<feature type="binding site" evidence="18">
    <location>
        <position position="103"/>
    </location>
    <ligand>
        <name>Mg(2+)</name>
        <dbReference type="ChEBI" id="CHEBI:18420"/>
    </ligand>
</feature>
<dbReference type="GO" id="GO:0009245">
    <property type="term" value="P:lipid A biosynthetic process"/>
    <property type="evidence" value="ECO:0007669"/>
    <property type="project" value="UniProtKB-UniRule"/>
</dbReference>
<dbReference type="GO" id="GO:0000287">
    <property type="term" value="F:magnesium ion binding"/>
    <property type="evidence" value="ECO:0007669"/>
    <property type="project" value="UniProtKB-UniRule"/>
</dbReference>
<keyword evidence="13 18" id="KW-0012">Acyltransferase</keyword>